<comment type="caution">
    <text evidence="1">The sequence shown here is derived from an EMBL/GenBank/DDBJ whole genome shotgun (WGS) entry which is preliminary data.</text>
</comment>
<reference evidence="1 2" key="1">
    <citation type="submission" date="2020-05" db="EMBL/GenBank/DDBJ databases">
        <title>Identification and distribution of gene clusters putatively required for synthesis of sphingolipid metabolism inhibitors in phylogenetically diverse species of the filamentous fungus Fusarium.</title>
        <authorList>
            <person name="Kim H.-S."/>
            <person name="Busman M."/>
            <person name="Brown D.W."/>
            <person name="Divon H."/>
            <person name="Uhlig S."/>
            <person name="Proctor R.H."/>
        </authorList>
    </citation>
    <scope>NUCLEOTIDE SEQUENCE [LARGE SCALE GENOMIC DNA]</scope>
    <source>
        <strain evidence="1 2">NRRL 26131</strain>
    </source>
</reference>
<keyword evidence="2" id="KW-1185">Reference proteome</keyword>
<dbReference type="Proteomes" id="UP000532311">
    <property type="component" value="Unassembled WGS sequence"/>
</dbReference>
<name>A0A8H6DIB2_9HYPO</name>
<sequence length="117" mass="12705">MAPQLGSPELYTIAWIAALPIERAAATALLGAANYYSGDIGCVFGRKVCGFTNTGRGIGDVDRHRRVALPVRTALARIPSLSCIAGKERFNFGFIRQDFFDSQRLLNRSAVASAEDR</sequence>
<dbReference type="AlphaFoldDB" id="A0A8H6DIB2"/>
<evidence type="ECO:0000313" key="2">
    <source>
        <dbReference type="Proteomes" id="UP000532311"/>
    </source>
</evidence>
<evidence type="ECO:0000313" key="1">
    <source>
        <dbReference type="EMBL" id="KAF5717869.1"/>
    </source>
</evidence>
<accession>A0A8H6DIB2</accession>
<protein>
    <submittedName>
        <fullName evidence="1">Uncharacterized protein</fullName>
    </submittedName>
</protein>
<dbReference type="EMBL" id="JAAQPF010000061">
    <property type="protein sequence ID" value="KAF5717869.1"/>
    <property type="molecule type" value="Genomic_DNA"/>
</dbReference>
<organism evidence="1 2">
    <name type="scientific">Fusarium globosum</name>
    <dbReference type="NCBI Taxonomy" id="78864"/>
    <lineage>
        <taxon>Eukaryota</taxon>
        <taxon>Fungi</taxon>
        <taxon>Dikarya</taxon>
        <taxon>Ascomycota</taxon>
        <taxon>Pezizomycotina</taxon>
        <taxon>Sordariomycetes</taxon>
        <taxon>Hypocreomycetidae</taxon>
        <taxon>Hypocreales</taxon>
        <taxon>Nectriaceae</taxon>
        <taxon>Fusarium</taxon>
        <taxon>Fusarium fujikuroi species complex</taxon>
    </lineage>
</organism>
<proteinExistence type="predicted"/>
<gene>
    <name evidence="1" type="ORF">FGLOB1_1918</name>
</gene>